<sequence length="104" mass="11731">MIIQINTDNHITVHEAFEAELDALINDKLSRFSKQLTRVEVHLSDENGDKEGSQDKRCLMEARMEGMAPIVVTEKQDTIMQAINVALDTLKATLTSAKEKARNY</sequence>
<name>A0A8J3DCE7_9BACT</name>
<dbReference type="Gene3D" id="3.30.160.100">
    <property type="entry name" value="Ribosome hibernation promotion factor-like"/>
    <property type="match status" value="1"/>
</dbReference>
<proteinExistence type="predicted"/>
<evidence type="ECO:0008006" key="3">
    <source>
        <dbReference type="Google" id="ProtNLM"/>
    </source>
</evidence>
<dbReference type="Proteomes" id="UP000598271">
    <property type="component" value="Unassembled WGS sequence"/>
</dbReference>
<accession>A0A8J3DCE7</accession>
<dbReference type="InterPro" id="IPR003489">
    <property type="entry name" value="RHF/RaiA"/>
</dbReference>
<evidence type="ECO:0000313" key="2">
    <source>
        <dbReference type="Proteomes" id="UP000598271"/>
    </source>
</evidence>
<dbReference type="InterPro" id="IPR036567">
    <property type="entry name" value="RHF-like"/>
</dbReference>
<dbReference type="AlphaFoldDB" id="A0A8J3DCE7"/>
<organism evidence="1 2">
    <name type="scientific">Persicitalea jodogahamensis</name>
    <dbReference type="NCBI Taxonomy" id="402147"/>
    <lineage>
        <taxon>Bacteria</taxon>
        <taxon>Pseudomonadati</taxon>
        <taxon>Bacteroidota</taxon>
        <taxon>Cytophagia</taxon>
        <taxon>Cytophagales</taxon>
        <taxon>Spirosomataceae</taxon>
        <taxon>Persicitalea</taxon>
    </lineage>
</organism>
<evidence type="ECO:0000313" key="1">
    <source>
        <dbReference type="EMBL" id="GHB76352.1"/>
    </source>
</evidence>
<reference evidence="1 2" key="1">
    <citation type="journal article" date="2014" name="Int. J. Syst. Evol. Microbiol.">
        <title>Complete genome sequence of Corynebacterium casei LMG S-19264T (=DSM 44701T), isolated from a smear-ripened cheese.</title>
        <authorList>
            <consortium name="US DOE Joint Genome Institute (JGI-PGF)"/>
            <person name="Walter F."/>
            <person name="Albersmeier A."/>
            <person name="Kalinowski J."/>
            <person name="Ruckert C."/>
        </authorList>
    </citation>
    <scope>NUCLEOTIDE SEQUENCE [LARGE SCALE GENOMIC DNA]</scope>
    <source>
        <strain evidence="1 2">KCTC 12866</strain>
    </source>
</reference>
<dbReference type="EMBL" id="BMXF01000003">
    <property type="protein sequence ID" value="GHB76352.1"/>
    <property type="molecule type" value="Genomic_DNA"/>
</dbReference>
<keyword evidence="2" id="KW-1185">Reference proteome</keyword>
<comment type="caution">
    <text evidence="1">The sequence shown here is derived from an EMBL/GenBank/DDBJ whole genome shotgun (WGS) entry which is preliminary data.</text>
</comment>
<dbReference type="SUPFAM" id="SSF69754">
    <property type="entry name" value="Ribosome binding protein Y (YfiA homologue)"/>
    <property type="match status" value="1"/>
</dbReference>
<gene>
    <name evidence="1" type="ORF">GCM10007390_32840</name>
</gene>
<dbReference type="RefSeq" id="WP_189565604.1">
    <property type="nucleotide sequence ID" value="NZ_BMXF01000003.1"/>
</dbReference>
<protein>
    <recommendedName>
        <fullName evidence="3">HPF/RaiA family ribosome-associated protein</fullName>
    </recommendedName>
</protein>
<dbReference type="Pfam" id="PF02482">
    <property type="entry name" value="Ribosomal_S30AE"/>
    <property type="match status" value="1"/>
</dbReference>